<evidence type="ECO:0000259" key="14">
    <source>
        <dbReference type="PROSITE" id="PS50109"/>
    </source>
</evidence>
<evidence type="ECO:0000256" key="5">
    <source>
        <dbReference type="ARBA" id="ARBA00022553"/>
    </source>
</evidence>
<dbReference type="AlphaFoldDB" id="A0A4Q1AL86"/>
<dbReference type="InterPro" id="IPR029151">
    <property type="entry name" value="Sensor-like_sf"/>
</dbReference>
<proteinExistence type="predicted"/>
<comment type="catalytic activity">
    <reaction evidence="1">
        <text>ATP + protein L-histidine = ADP + protein N-phospho-L-histidine.</text>
        <dbReference type="EC" id="2.7.13.3"/>
    </reaction>
</comment>
<evidence type="ECO:0000313" key="16">
    <source>
        <dbReference type="Proteomes" id="UP000289758"/>
    </source>
</evidence>
<evidence type="ECO:0000256" key="12">
    <source>
        <dbReference type="ARBA" id="ARBA00023012"/>
    </source>
</evidence>
<evidence type="ECO:0000256" key="13">
    <source>
        <dbReference type="SAM" id="Phobius"/>
    </source>
</evidence>
<evidence type="ECO:0000256" key="4">
    <source>
        <dbReference type="ARBA" id="ARBA00022475"/>
    </source>
</evidence>
<dbReference type="SUPFAM" id="SSF55874">
    <property type="entry name" value="ATPase domain of HSP90 chaperone/DNA topoisomerase II/histidine kinase"/>
    <property type="match status" value="1"/>
</dbReference>
<evidence type="ECO:0000313" key="15">
    <source>
        <dbReference type="EMBL" id="RXK02466.1"/>
    </source>
</evidence>
<dbReference type="SMART" id="SM00387">
    <property type="entry name" value="HATPase_c"/>
    <property type="match status" value="1"/>
</dbReference>
<reference evidence="15 16" key="1">
    <citation type="submission" date="2017-10" db="EMBL/GenBank/DDBJ databases">
        <title>Genomics of the genus Arcobacter.</title>
        <authorList>
            <person name="Perez-Cataluna A."/>
            <person name="Figueras M.J."/>
        </authorList>
    </citation>
    <scope>NUCLEOTIDE SEQUENCE [LARGE SCALE GENOMIC DNA]</scope>
    <source>
        <strain evidence="15 16">CECT 8441</strain>
    </source>
</reference>
<dbReference type="EMBL" id="PDKK01000015">
    <property type="protein sequence ID" value="RXK02466.1"/>
    <property type="molecule type" value="Genomic_DNA"/>
</dbReference>
<dbReference type="InterPro" id="IPR005467">
    <property type="entry name" value="His_kinase_dom"/>
</dbReference>
<keyword evidence="12" id="KW-0902">Two-component regulatory system</keyword>
<dbReference type="SUPFAM" id="SSF103190">
    <property type="entry name" value="Sensory domain-like"/>
    <property type="match status" value="1"/>
</dbReference>
<dbReference type="GO" id="GO:0000155">
    <property type="term" value="F:phosphorelay sensor kinase activity"/>
    <property type="evidence" value="ECO:0007669"/>
    <property type="project" value="InterPro"/>
</dbReference>
<protein>
    <recommendedName>
        <fullName evidence="3">histidine kinase</fullName>
        <ecNumber evidence="3">2.7.13.3</ecNumber>
    </recommendedName>
</protein>
<organism evidence="15 16">
    <name type="scientific">Halarcobacter ebronensis</name>
    <dbReference type="NCBI Taxonomy" id="1462615"/>
    <lineage>
        <taxon>Bacteria</taxon>
        <taxon>Pseudomonadati</taxon>
        <taxon>Campylobacterota</taxon>
        <taxon>Epsilonproteobacteria</taxon>
        <taxon>Campylobacterales</taxon>
        <taxon>Arcobacteraceae</taxon>
        <taxon>Halarcobacter</taxon>
    </lineage>
</organism>
<dbReference type="InterPro" id="IPR004358">
    <property type="entry name" value="Sig_transdc_His_kin-like_C"/>
</dbReference>
<evidence type="ECO:0000256" key="9">
    <source>
        <dbReference type="ARBA" id="ARBA00022777"/>
    </source>
</evidence>
<dbReference type="PRINTS" id="PR00344">
    <property type="entry name" value="BCTRLSENSOR"/>
</dbReference>
<dbReference type="PANTHER" id="PTHR43065:SF46">
    <property type="entry name" value="C4-DICARBOXYLATE TRANSPORT SENSOR PROTEIN DCTB"/>
    <property type="match status" value="1"/>
</dbReference>
<evidence type="ECO:0000256" key="6">
    <source>
        <dbReference type="ARBA" id="ARBA00022679"/>
    </source>
</evidence>
<keyword evidence="13" id="KW-0472">Membrane</keyword>
<keyword evidence="6" id="KW-0808">Transferase</keyword>
<feature type="transmembrane region" description="Helical" evidence="13">
    <location>
        <begin position="296"/>
        <end position="318"/>
    </location>
</feature>
<evidence type="ECO:0000256" key="2">
    <source>
        <dbReference type="ARBA" id="ARBA00004651"/>
    </source>
</evidence>
<dbReference type="Pfam" id="PF00512">
    <property type="entry name" value="HisKA"/>
    <property type="match status" value="1"/>
</dbReference>
<dbReference type="InterPro" id="IPR003594">
    <property type="entry name" value="HATPase_dom"/>
</dbReference>
<gene>
    <name evidence="15" type="ORF">CRV07_13430</name>
</gene>
<keyword evidence="8" id="KW-0547">Nucleotide-binding</keyword>
<evidence type="ECO:0000256" key="1">
    <source>
        <dbReference type="ARBA" id="ARBA00000085"/>
    </source>
</evidence>
<keyword evidence="4" id="KW-1003">Cell membrane</keyword>
<dbReference type="Gene3D" id="1.10.287.130">
    <property type="match status" value="1"/>
</dbReference>
<keyword evidence="10" id="KW-0067">ATP-binding</keyword>
<dbReference type="InterPro" id="IPR003661">
    <property type="entry name" value="HisK_dim/P_dom"/>
</dbReference>
<dbReference type="OrthoDB" id="9805967at2"/>
<dbReference type="CDD" id="cd00082">
    <property type="entry name" value="HisKA"/>
    <property type="match status" value="1"/>
</dbReference>
<accession>A0A4Q1AL86</accession>
<evidence type="ECO:0000256" key="10">
    <source>
        <dbReference type="ARBA" id="ARBA00022840"/>
    </source>
</evidence>
<evidence type="ECO:0000256" key="11">
    <source>
        <dbReference type="ARBA" id="ARBA00022989"/>
    </source>
</evidence>
<dbReference type="SMART" id="SM00388">
    <property type="entry name" value="HisKA"/>
    <property type="match status" value="1"/>
</dbReference>
<comment type="caution">
    <text evidence="15">The sequence shown here is derived from an EMBL/GenBank/DDBJ whole genome shotgun (WGS) entry which is preliminary data.</text>
</comment>
<dbReference type="RefSeq" id="WP_129088146.1">
    <property type="nucleotide sequence ID" value="NZ_CP053836.1"/>
</dbReference>
<sequence length="571" mass="65763">MLSKEQRIKNTILILIMLILISAGFIISIYDNHLIKTHISEDMQEKNRHINKVFNLFINDMDREISQRTDKMLCKEARKEFFNQNRDALYKLVKDDYEDMIKSNSFLKIVTFRLPDGSAFLRVHKPEMYGDSLNTKRKIIIDTITTQKRQFGFELGKLRMTHRVVTPIFYNDTFVGVVEIGIEPEYIIEKMNNLFDIKSSLFVKDGNLEVSLDKNLENRSRVGNFIFARGSNIIKDNLNQIDLSKNSFRILFQNREYHINVIDLLDHKGNVAAKILVYYDLTKENEEFSSLMKKNLIAIFLVIFMLFIVLNIGLNYFLKKIDQLYLNVLKKDKMMLQQSKLASMGEMIGNIAHQWRQPLSVISTSASGLRLQNELKILDDEQLNNSVECIVNSTKYLSQTIDDFISFVKNSQDAVEFDIKENLEKNLGILKGSLKIHEVNVFLDSQNKIIKGFPNELTQVFINIVHNAKDALKSNTLNNRLVFVSTISDENSIKIIIKDNAGGIPEDIMSKIFDPYFTTKGDSDGTGLGLYMSYRIINENMGGSIKVENIEYEYEGKVHKGAQFSITLPIT</sequence>
<dbReference type="Gene3D" id="3.30.565.10">
    <property type="entry name" value="Histidine kinase-like ATPase, C-terminal domain"/>
    <property type="match status" value="1"/>
</dbReference>
<dbReference type="Pfam" id="PF02518">
    <property type="entry name" value="HATPase_c"/>
    <property type="match status" value="1"/>
</dbReference>
<dbReference type="EC" id="2.7.13.3" evidence="3"/>
<keyword evidence="11 13" id="KW-1133">Transmembrane helix</keyword>
<dbReference type="GO" id="GO:0005886">
    <property type="term" value="C:plasma membrane"/>
    <property type="evidence" value="ECO:0007669"/>
    <property type="project" value="UniProtKB-SubCell"/>
</dbReference>
<keyword evidence="5" id="KW-0597">Phosphoprotein</keyword>
<dbReference type="InterPro" id="IPR029150">
    <property type="entry name" value="dCache_3"/>
</dbReference>
<keyword evidence="7 13" id="KW-0812">Transmembrane</keyword>
<name>A0A4Q1AL86_9BACT</name>
<dbReference type="Pfam" id="PF14827">
    <property type="entry name" value="dCache_3"/>
    <property type="match status" value="1"/>
</dbReference>
<evidence type="ECO:0000256" key="8">
    <source>
        <dbReference type="ARBA" id="ARBA00022741"/>
    </source>
</evidence>
<keyword evidence="9" id="KW-0418">Kinase</keyword>
<comment type="subcellular location">
    <subcellularLocation>
        <location evidence="2">Cell membrane</location>
        <topology evidence="2">Multi-pass membrane protein</topology>
    </subcellularLocation>
</comment>
<dbReference type="PANTHER" id="PTHR43065">
    <property type="entry name" value="SENSOR HISTIDINE KINASE"/>
    <property type="match status" value="1"/>
</dbReference>
<dbReference type="Proteomes" id="UP000289758">
    <property type="component" value="Unassembled WGS sequence"/>
</dbReference>
<evidence type="ECO:0000256" key="3">
    <source>
        <dbReference type="ARBA" id="ARBA00012438"/>
    </source>
</evidence>
<keyword evidence="16" id="KW-1185">Reference proteome</keyword>
<dbReference type="GO" id="GO:0005524">
    <property type="term" value="F:ATP binding"/>
    <property type="evidence" value="ECO:0007669"/>
    <property type="project" value="UniProtKB-KW"/>
</dbReference>
<dbReference type="PROSITE" id="PS50109">
    <property type="entry name" value="HIS_KIN"/>
    <property type="match status" value="1"/>
</dbReference>
<dbReference type="InterPro" id="IPR036097">
    <property type="entry name" value="HisK_dim/P_sf"/>
</dbReference>
<feature type="transmembrane region" description="Helical" evidence="13">
    <location>
        <begin position="12"/>
        <end position="30"/>
    </location>
</feature>
<dbReference type="InterPro" id="IPR036890">
    <property type="entry name" value="HATPase_C_sf"/>
</dbReference>
<feature type="domain" description="Histidine kinase" evidence="14">
    <location>
        <begin position="350"/>
        <end position="571"/>
    </location>
</feature>
<evidence type="ECO:0000256" key="7">
    <source>
        <dbReference type="ARBA" id="ARBA00022692"/>
    </source>
</evidence>
<dbReference type="SUPFAM" id="SSF47384">
    <property type="entry name" value="Homodimeric domain of signal transducing histidine kinase"/>
    <property type="match status" value="1"/>
</dbReference>